<sequence length="133" mass="14303">MAASTDTDSSCSAAAESDTAVQMVLVIEDFETASELLRSLTGDRYGESVYIDHLSGPNAGSCVLTVDHISEKRLEAVRKAIEAGYYERPRAVSLSELAATFDISSSAMSQRLTAVEHTLIRALYEQGLTSAHD</sequence>
<keyword evidence="1" id="KW-0805">Transcription regulation</keyword>
<evidence type="ECO:0000313" key="5">
    <source>
        <dbReference type="Proteomes" id="UP001321047"/>
    </source>
</evidence>
<proteinExistence type="predicted"/>
<reference evidence="4 5" key="1">
    <citation type="submission" date="2022-09" db="EMBL/GenBank/DDBJ databases">
        <title>Enrichment on poylsaccharides allowed isolation of novel metabolic and taxonomic groups of Haloarchaea.</title>
        <authorList>
            <person name="Sorokin D.Y."/>
            <person name="Elcheninov A.G."/>
            <person name="Khizhniak T.V."/>
            <person name="Kolganova T.V."/>
            <person name="Kublanov I.V."/>
        </authorList>
    </citation>
    <scope>NUCLEOTIDE SEQUENCE [LARGE SCALE GENOMIC DNA]</scope>
    <source>
        <strain evidence="4 5">AArc-curdl1</strain>
    </source>
</reference>
<accession>A0AAP3E706</accession>
<comment type="caution">
    <text evidence="4">The sequence shown here is derived from an EMBL/GenBank/DDBJ whole genome shotgun (WGS) entry which is preliminary data.</text>
</comment>
<dbReference type="RefSeq" id="WP_342808847.1">
    <property type="nucleotide sequence ID" value="NZ_JAOPJZ010000007.1"/>
</dbReference>
<evidence type="ECO:0000259" key="3">
    <source>
        <dbReference type="Pfam" id="PF04967"/>
    </source>
</evidence>
<evidence type="ECO:0000256" key="2">
    <source>
        <dbReference type="ARBA" id="ARBA00023163"/>
    </source>
</evidence>
<dbReference type="InterPro" id="IPR007050">
    <property type="entry name" value="HTH_bacterioopsin"/>
</dbReference>
<dbReference type="PANTHER" id="PTHR34236:SF1">
    <property type="entry name" value="DIMETHYL SULFOXIDE REDUCTASE TRANSCRIPTIONAL ACTIVATOR"/>
    <property type="match status" value="1"/>
</dbReference>
<dbReference type="Pfam" id="PF04967">
    <property type="entry name" value="HTH_10"/>
    <property type="match status" value="1"/>
</dbReference>
<dbReference type="AlphaFoldDB" id="A0AAP3E706"/>
<name>A0AAP3E706_9EURY</name>
<keyword evidence="5" id="KW-1185">Reference proteome</keyword>
<evidence type="ECO:0000256" key="1">
    <source>
        <dbReference type="ARBA" id="ARBA00023015"/>
    </source>
</evidence>
<evidence type="ECO:0000313" key="4">
    <source>
        <dbReference type="EMBL" id="MCU4752515.1"/>
    </source>
</evidence>
<organism evidence="4 5">
    <name type="scientific">Natronosalvus hydrolyticus</name>
    <dbReference type="NCBI Taxonomy" id="2979988"/>
    <lineage>
        <taxon>Archaea</taxon>
        <taxon>Methanobacteriati</taxon>
        <taxon>Methanobacteriota</taxon>
        <taxon>Stenosarchaea group</taxon>
        <taxon>Halobacteria</taxon>
        <taxon>Halobacteriales</taxon>
        <taxon>Natrialbaceae</taxon>
        <taxon>Natronosalvus</taxon>
    </lineage>
</organism>
<dbReference type="EMBL" id="JAOPJZ010000007">
    <property type="protein sequence ID" value="MCU4752515.1"/>
    <property type="molecule type" value="Genomic_DNA"/>
</dbReference>
<dbReference type="PANTHER" id="PTHR34236">
    <property type="entry name" value="DIMETHYL SULFOXIDE REDUCTASE TRANSCRIPTIONAL ACTIVATOR"/>
    <property type="match status" value="1"/>
</dbReference>
<gene>
    <name evidence="4" type="ORF">OB919_11025</name>
</gene>
<feature type="domain" description="HTH bat-type" evidence="3">
    <location>
        <begin position="70"/>
        <end position="120"/>
    </location>
</feature>
<dbReference type="Proteomes" id="UP001321047">
    <property type="component" value="Unassembled WGS sequence"/>
</dbReference>
<keyword evidence="2" id="KW-0804">Transcription</keyword>
<protein>
    <submittedName>
        <fullName evidence="4">Helix-turn-helix domain-containing protein</fullName>
    </submittedName>
</protein>